<dbReference type="PANTHER" id="PTHR13408:SF0">
    <property type="entry name" value="DNA-DIRECTED RNA POLYMERASE III SUBUNIT RPC4"/>
    <property type="match status" value="1"/>
</dbReference>
<dbReference type="PANTHER" id="PTHR13408">
    <property type="entry name" value="DNA-DIRECTED RNA POLYMERASE III"/>
    <property type="match status" value="1"/>
</dbReference>
<proteinExistence type="predicted"/>
<evidence type="ECO:0000256" key="3">
    <source>
        <dbReference type="ARBA" id="ARBA00023163"/>
    </source>
</evidence>
<dbReference type="Pfam" id="PF05132">
    <property type="entry name" value="RNA_pol_Rpc4"/>
    <property type="match status" value="1"/>
</dbReference>
<feature type="compositionally biased region" description="Polar residues" evidence="5">
    <location>
        <begin position="22"/>
        <end position="37"/>
    </location>
</feature>
<feature type="region of interest" description="Disordered" evidence="5">
    <location>
        <begin position="170"/>
        <end position="197"/>
    </location>
</feature>
<evidence type="ECO:0000256" key="4">
    <source>
        <dbReference type="ARBA" id="ARBA00023242"/>
    </source>
</evidence>
<keyword evidence="3" id="KW-0804">Transcription</keyword>
<evidence type="ECO:0008006" key="8">
    <source>
        <dbReference type="Google" id="ProtNLM"/>
    </source>
</evidence>
<dbReference type="GO" id="GO:0042797">
    <property type="term" value="P:tRNA transcription by RNA polymerase III"/>
    <property type="evidence" value="ECO:0007669"/>
    <property type="project" value="TreeGrafter"/>
</dbReference>
<feature type="compositionally biased region" description="Basic and acidic residues" evidence="5">
    <location>
        <begin position="262"/>
        <end position="272"/>
    </location>
</feature>
<evidence type="ECO:0000313" key="7">
    <source>
        <dbReference type="Proteomes" id="UP000007800"/>
    </source>
</evidence>
<feature type="region of interest" description="Disordered" evidence="5">
    <location>
        <begin position="255"/>
        <end position="274"/>
    </location>
</feature>
<dbReference type="GeneID" id="9061320"/>
<protein>
    <recommendedName>
        <fullName evidence="8">DNA-directed RNA polymerase III subunit RPC4</fullName>
    </recommendedName>
</protein>
<dbReference type="InterPro" id="IPR007811">
    <property type="entry name" value="RPC4"/>
</dbReference>
<organism evidence="7">
    <name type="scientific">Perkinsus marinus (strain ATCC 50983 / TXsc)</name>
    <dbReference type="NCBI Taxonomy" id="423536"/>
    <lineage>
        <taxon>Eukaryota</taxon>
        <taxon>Sar</taxon>
        <taxon>Alveolata</taxon>
        <taxon>Perkinsozoa</taxon>
        <taxon>Perkinsea</taxon>
        <taxon>Perkinsida</taxon>
        <taxon>Perkinsidae</taxon>
        <taxon>Perkinsus</taxon>
    </lineage>
</organism>
<comment type="subcellular location">
    <subcellularLocation>
        <location evidence="1">Nucleus</location>
    </subcellularLocation>
</comment>
<gene>
    <name evidence="6" type="ORF">Pmar_PMAR003645</name>
</gene>
<name>C5KHX0_PERM5</name>
<keyword evidence="4" id="KW-0539">Nucleus</keyword>
<evidence type="ECO:0000256" key="5">
    <source>
        <dbReference type="SAM" id="MobiDB-lite"/>
    </source>
</evidence>
<evidence type="ECO:0000256" key="2">
    <source>
        <dbReference type="ARBA" id="ARBA00022478"/>
    </source>
</evidence>
<dbReference type="AlphaFoldDB" id="C5KHX0"/>
<reference evidence="6 7" key="1">
    <citation type="submission" date="2008-07" db="EMBL/GenBank/DDBJ databases">
        <authorList>
            <person name="El-Sayed N."/>
            <person name="Caler E."/>
            <person name="Inman J."/>
            <person name="Amedeo P."/>
            <person name="Hass B."/>
            <person name="Wortman J."/>
        </authorList>
    </citation>
    <scope>NUCLEOTIDE SEQUENCE [LARGE SCALE GENOMIC DNA]</scope>
    <source>
        <strain evidence="7">ATCC 50983 / TXsc</strain>
    </source>
</reference>
<sequence>MSNQPPTPPSRRHAVPLRPYTRLSSIKSEPQADSQPQFLRKRFAPSKPRQTDKAEYEQLVAAAAKTGDQGDGVGRGTSARQLLMMADKKQQLQRRQAQAMGMSFDQMAKMKQSQNSAVSRSQQVIGSQWFVKPKKQEGHRGKSKGVSDIAFGDEDDLTYRPIGIPYFQTKEITDLKSTEEEEEEEREKKGKPKRPTLLNIDEKNRNAAKMFMMTNENPETGHLQPGKTVVVDEDCEFREDSFLLVQLPQLLPKLVEDAPPEPTKKHAPKVDDGSVENAVTPLSEIPDGRIGTLQIYKSGKVMMRIGNASFKLDQGSETHFDQQVMCVCASDLEAAFLGQVAGRVIVTPDLAETTPS</sequence>
<dbReference type="EMBL" id="GG673069">
    <property type="protein sequence ID" value="EER16182.1"/>
    <property type="molecule type" value="Genomic_DNA"/>
</dbReference>
<dbReference type="InParanoid" id="C5KHX0"/>
<keyword evidence="7" id="KW-1185">Reference proteome</keyword>
<evidence type="ECO:0000313" key="6">
    <source>
        <dbReference type="EMBL" id="EER16182.1"/>
    </source>
</evidence>
<dbReference type="GO" id="GO:0005666">
    <property type="term" value="C:RNA polymerase III complex"/>
    <property type="evidence" value="ECO:0007669"/>
    <property type="project" value="InterPro"/>
</dbReference>
<dbReference type="GO" id="GO:0003677">
    <property type="term" value="F:DNA binding"/>
    <property type="evidence" value="ECO:0007669"/>
    <property type="project" value="InterPro"/>
</dbReference>
<dbReference type="Proteomes" id="UP000007800">
    <property type="component" value="Unassembled WGS sequence"/>
</dbReference>
<dbReference type="OrthoDB" id="248779at2759"/>
<dbReference type="OMA" id="CEFREDS"/>
<dbReference type="RefSeq" id="XP_002784386.1">
    <property type="nucleotide sequence ID" value="XM_002784340.1"/>
</dbReference>
<evidence type="ECO:0000256" key="1">
    <source>
        <dbReference type="ARBA" id="ARBA00004123"/>
    </source>
</evidence>
<accession>C5KHX0</accession>
<keyword evidence="2" id="KW-0240">DNA-directed RNA polymerase</keyword>
<feature type="region of interest" description="Disordered" evidence="5">
    <location>
        <begin position="1"/>
        <end position="77"/>
    </location>
</feature>